<accession>A0A318T8F0</accession>
<proteinExistence type="predicted"/>
<organism evidence="1 2">
    <name type="scientific">Rhodopseudomonas faecalis</name>
    <dbReference type="NCBI Taxonomy" id="99655"/>
    <lineage>
        <taxon>Bacteria</taxon>
        <taxon>Pseudomonadati</taxon>
        <taxon>Pseudomonadota</taxon>
        <taxon>Alphaproteobacteria</taxon>
        <taxon>Hyphomicrobiales</taxon>
        <taxon>Nitrobacteraceae</taxon>
        <taxon>Rhodopseudomonas</taxon>
    </lineage>
</organism>
<dbReference type="AlphaFoldDB" id="A0A318T8F0"/>
<dbReference type="Pfam" id="PF14375">
    <property type="entry name" value="Cys_rich_CWC"/>
    <property type="match status" value="1"/>
</dbReference>
<sequence length="66" mass="6998">MNQRFDIPAPAARRLVCARCGAEFACNLSSDCWCADSTVRLPITDNGGDCLCADCLRLAAKPAAAH</sequence>
<evidence type="ECO:0000313" key="1">
    <source>
        <dbReference type="EMBL" id="PYF00018.1"/>
    </source>
</evidence>
<dbReference type="RefSeq" id="WP_110782506.1">
    <property type="nucleotide sequence ID" value="NZ_QJTI01000031.1"/>
</dbReference>
<dbReference type="Proteomes" id="UP000248148">
    <property type="component" value="Unassembled WGS sequence"/>
</dbReference>
<protein>
    <recommendedName>
        <fullName evidence="3">Cysteine-rich CWC</fullName>
    </recommendedName>
</protein>
<dbReference type="InterPro" id="IPR032720">
    <property type="entry name" value="Cys_rich_CWC"/>
</dbReference>
<name>A0A318T8F0_9BRAD</name>
<keyword evidence="2" id="KW-1185">Reference proteome</keyword>
<dbReference type="OrthoDB" id="7276039at2"/>
<gene>
    <name evidence="1" type="ORF">BJ122_13114</name>
</gene>
<evidence type="ECO:0008006" key="3">
    <source>
        <dbReference type="Google" id="ProtNLM"/>
    </source>
</evidence>
<dbReference type="EMBL" id="QJTI01000031">
    <property type="protein sequence ID" value="PYF00018.1"/>
    <property type="molecule type" value="Genomic_DNA"/>
</dbReference>
<evidence type="ECO:0000313" key="2">
    <source>
        <dbReference type="Proteomes" id="UP000248148"/>
    </source>
</evidence>
<reference evidence="1 2" key="1">
    <citation type="submission" date="2018-06" db="EMBL/GenBank/DDBJ databases">
        <title>Genomic Encyclopedia of Archaeal and Bacterial Type Strains, Phase II (KMG-II): from individual species to whole genera.</title>
        <authorList>
            <person name="Goeker M."/>
        </authorList>
    </citation>
    <scope>NUCLEOTIDE SEQUENCE [LARGE SCALE GENOMIC DNA]</scope>
    <source>
        <strain evidence="1 2">JCM 11668</strain>
    </source>
</reference>
<comment type="caution">
    <text evidence="1">The sequence shown here is derived from an EMBL/GenBank/DDBJ whole genome shotgun (WGS) entry which is preliminary data.</text>
</comment>